<comment type="caution">
    <text evidence="2">The sequence shown here is derived from an EMBL/GenBank/DDBJ whole genome shotgun (WGS) entry which is preliminary data.</text>
</comment>
<dbReference type="EMBL" id="BMGM01000013">
    <property type="protein sequence ID" value="GGE44181.1"/>
    <property type="molecule type" value="Genomic_DNA"/>
</dbReference>
<protein>
    <submittedName>
        <fullName evidence="2">Uncharacterized protein</fullName>
    </submittedName>
</protein>
<evidence type="ECO:0000313" key="3">
    <source>
        <dbReference type="Proteomes" id="UP000599179"/>
    </source>
</evidence>
<proteinExistence type="predicted"/>
<keyword evidence="3" id="KW-1185">Reference proteome</keyword>
<feature type="signal peptide" evidence="1">
    <location>
        <begin position="1"/>
        <end position="19"/>
    </location>
</feature>
<reference evidence="3" key="1">
    <citation type="journal article" date="2019" name="Int. J. Syst. Evol. Microbiol.">
        <title>The Global Catalogue of Microorganisms (GCM) 10K type strain sequencing project: providing services to taxonomists for standard genome sequencing and annotation.</title>
        <authorList>
            <consortium name="The Broad Institute Genomics Platform"/>
            <consortium name="The Broad Institute Genome Sequencing Center for Infectious Disease"/>
            <person name="Wu L."/>
            <person name="Ma J."/>
        </authorList>
    </citation>
    <scope>NUCLEOTIDE SEQUENCE [LARGE SCALE GENOMIC DNA]</scope>
    <source>
        <strain evidence="3">CGMCC 1.12931</strain>
    </source>
</reference>
<organism evidence="2 3">
    <name type="scientific">Psychroflexus planctonicus</name>
    <dbReference type="NCBI Taxonomy" id="1526575"/>
    <lineage>
        <taxon>Bacteria</taxon>
        <taxon>Pseudomonadati</taxon>
        <taxon>Bacteroidota</taxon>
        <taxon>Flavobacteriia</taxon>
        <taxon>Flavobacteriales</taxon>
        <taxon>Flavobacteriaceae</taxon>
        <taxon>Psychroflexus</taxon>
    </lineage>
</organism>
<evidence type="ECO:0000313" key="2">
    <source>
        <dbReference type="EMBL" id="GGE44181.1"/>
    </source>
</evidence>
<evidence type="ECO:0000256" key="1">
    <source>
        <dbReference type="SAM" id="SignalP"/>
    </source>
</evidence>
<accession>A0ABQ1SNJ4</accession>
<sequence>MDMILFRCLVFLLSFSCFAQNQEYQFYNQTNAALLEDYYITIFSKSKTNHFYADDEAKVSLDKKLILASDSIQLNANFQKMKISKASFNSNIIEVELSQDLDEVVLTDKKNLFWIGAEKGNKLPMGIGIGVAVAIGIDSLKPVKIYALEIPIKGRILFHSSSYKSKFLVRLYEVDDGLKIIRKINEEDLIYQVKKRGSHKLQIDLSNLNYEVRNEQAHYIVVRLNRFSGDTHFKTGDAKNNPSAMNVTGIISKKVDGNIEHRFYRVNVEELEFVVKVRLQLERVK</sequence>
<keyword evidence="1" id="KW-0732">Signal</keyword>
<dbReference type="Proteomes" id="UP000599179">
    <property type="component" value="Unassembled WGS sequence"/>
</dbReference>
<feature type="chain" id="PRO_5045791905" evidence="1">
    <location>
        <begin position="20"/>
        <end position="285"/>
    </location>
</feature>
<name>A0ABQ1SNJ4_9FLAO</name>
<gene>
    <name evidence="2" type="ORF">GCM10010832_25260</name>
</gene>